<dbReference type="NCBIfam" id="NF041112">
    <property type="entry name" value="chap_CsgH_alph"/>
    <property type="match status" value="1"/>
</dbReference>
<evidence type="ECO:0000313" key="4">
    <source>
        <dbReference type="Proteomes" id="UP000000321"/>
    </source>
</evidence>
<feature type="chain" id="PRO_5004197641" description="Curli assembly protein CsgC" evidence="2">
    <location>
        <begin position="26"/>
        <end position="125"/>
    </location>
</feature>
<dbReference type="OrthoDB" id="7916931at2"/>
<organism evidence="3 4">
    <name type="scientific">Aurantimonas manganoxydans (strain ATCC BAA-1229 / DSM 21871 / SI85-9A1)</name>
    <dbReference type="NCBI Taxonomy" id="287752"/>
    <lineage>
        <taxon>Bacteria</taxon>
        <taxon>Pseudomonadati</taxon>
        <taxon>Pseudomonadota</taxon>
        <taxon>Alphaproteobacteria</taxon>
        <taxon>Hyphomicrobiales</taxon>
        <taxon>Aurantimonadaceae</taxon>
        <taxon>Aurantimonas</taxon>
    </lineage>
</organism>
<dbReference type="Proteomes" id="UP000000321">
    <property type="component" value="Unassembled WGS sequence"/>
</dbReference>
<proteinExistence type="predicted"/>
<evidence type="ECO:0000256" key="2">
    <source>
        <dbReference type="SAM" id="SignalP"/>
    </source>
</evidence>
<evidence type="ECO:0000313" key="3">
    <source>
        <dbReference type="EMBL" id="EAS51333.1"/>
    </source>
</evidence>
<protein>
    <recommendedName>
        <fullName evidence="5">Curli assembly protein CsgC</fullName>
    </recommendedName>
</protein>
<dbReference type="EMBL" id="AAPJ01000001">
    <property type="protein sequence ID" value="EAS51333.1"/>
    <property type="molecule type" value="Genomic_DNA"/>
</dbReference>
<feature type="signal peptide" evidence="2">
    <location>
        <begin position="1"/>
        <end position="25"/>
    </location>
</feature>
<dbReference type="InterPro" id="IPR053722">
    <property type="entry name" value="Curli_assembly_CsgC/AgfC"/>
</dbReference>
<comment type="caution">
    <text evidence="3">The sequence shown here is derived from an EMBL/GenBank/DDBJ whole genome shotgun (WGS) entry which is preliminary data.</text>
</comment>
<gene>
    <name evidence="3" type="ORF">SI859A1_02148</name>
</gene>
<name>Q1YMP8_AURMS</name>
<accession>Q1YMP8</accession>
<feature type="region of interest" description="Disordered" evidence="1">
    <location>
        <begin position="64"/>
        <end position="83"/>
    </location>
</feature>
<keyword evidence="4" id="KW-1185">Reference proteome</keyword>
<feature type="compositionally biased region" description="Low complexity" evidence="1">
    <location>
        <begin position="71"/>
        <end position="80"/>
    </location>
</feature>
<dbReference type="AlphaFoldDB" id="Q1YMP8"/>
<reference evidence="3 4" key="1">
    <citation type="journal article" date="2008" name="Appl. Environ. Microbiol.">
        <title>Genomic insights into Mn(II) oxidation by the marine alphaproteobacterium Aurantimonas sp. strain SI85-9A1.</title>
        <authorList>
            <person name="Dick G.J."/>
            <person name="Podell S."/>
            <person name="Johnson H.A."/>
            <person name="Rivera-Espinoza Y."/>
            <person name="Bernier-Latmani R."/>
            <person name="McCarthy J.K."/>
            <person name="Torpey J.W."/>
            <person name="Clement B.G."/>
            <person name="Gaasterland T."/>
            <person name="Tebo B.M."/>
        </authorList>
    </citation>
    <scope>NUCLEOTIDE SEQUENCE [LARGE SCALE GENOMIC DNA]</scope>
    <source>
        <strain evidence="3 4">SI85-9A1</strain>
    </source>
</reference>
<keyword evidence="2" id="KW-0732">Signal</keyword>
<dbReference type="BioCyc" id="AURANTIMONAS:SI859A1_02148-MONOMER"/>
<dbReference type="Gene3D" id="2.60.40.2420">
    <property type="match status" value="1"/>
</dbReference>
<evidence type="ECO:0008006" key="5">
    <source>
        <dbReference type="Google" id="ProtNLM"/>
    </source>
</evidence>
<evidence type="ECO:0000256" key="1">
    <source>
        <dbReference type="SAM" id="MobiDB-lite"/>
    </source>
</evidence>
<dbReference type="HOGENOM" id="CLU_1990107_0_0_5"/>
<dbReference type="RefSeq" id="WP_009209974.1">
    <property type="nucleotide sequence ID" value="NZ_BBWP01000057.1"/>
</dbReference>
<dbReference type="InterPro" id="IPR047726">
    <property type="entry name" value="CsgH_dom"/>
</dbReference>
<sequence length="125" mass="12424">MRAAGRHSALLAAGIMLVTGGASRAAEPGAIAAIVVEPTDDGVRMTGRAVALSVLSVDAKMTIERSGSGGRTSTSQGGRFTLEKGESADVATVGLSMAAGDALSVELVLSVDGRTIARSVVETAP</sequence>